<name>A0A814S8V9_9BILA</name>
<accession>A0A814S8V9</accession>
<comment type="caution">
    <text evidence="1">The sequence shown here is derived from an EMBL/GenBank/DDBJ whole genome shotgun (WGS) entry which is preliminary data.</text>
</comment>
<dbReference type="EMBL" id="CAJOBC010006708">
    <property type="protein sequence ID" value="CAF3908449.1"/>
    <property type="molecule type" value="Genomic_DNA"/>
</dbReference>
<dbReference type="Proteomes" id="UP000663829">
    <property type="component" value="Unassembled WGS sequence"/>
</dbReference>
<protein>
    <submittedName>
        <fullName evidence="1">Uncharacterized protein</fullName>
    </submittedName>
</protein>
<keyword evidence="3" id="KW-1185">Reference proteome</keyword>
<organism evidence="1 3">
    <name type="scientific">Didymodactylos carnosus</name>
    <dbReference type="NCBI Taxonomy" id="1234261"/>
    <lineage>
        <taxon>Eukaryota</taxon>
        <taxon>Metazoa</taxon>
        <taxon>Spiralia</taxon>
        <taxon>Gnathifera</taxon>
        <taxon>Rotifera</taxon>
        <taxon>Eurotatoria</taxon>
        <taxon>Bdelloidea</taxon>
        <taxon>Philodinida</taxon>
        <taxon>Philodinidae</taxon>
        <taxon>Didymodactylos</taxon>
    </lineage>
</organism>
<reference evidence="1" key="1">
    <citation type="submission" date="2021-02" db="EMBL/GenBank/DDBJ databases">
        <authorList>
            <person name="Nowell W R."/>
        </authorList>
    </citation>
    <scope>NUCLEOTIDE SEQUENCE</scope>
</reference>
<sequence>MGSGLGWSCTRLALIRNSDSALNFQSNSVSYIVFRRKRFSNNQSKSGVPAPSPLMFARNTSSSITTTIERTSTNTCRPDDRSSFLDVIQCFDKERSQRAEQQADQADPNRVVITNTLYYLPLGKEQ</sequence>
<evidence type="ECO:0000313" key="1">
    <source>
        <dbReference type="EMBL" id="CAF1144847.1"/>
    </source>
</evidence>
<evidence type="ECO:0000313" key="2">
    <source>
        <dbReference type="EMBL" id="CAF3908449.1"/>
    </source>
</evidence>
<dbReference type="EMBL" id="CAJNOQ010006708">
    <property type="protein sequence ID" value="CAF1144847.1"/>
    <property type="molecule type" value="Genomic_DNA"/>
</dbReference>
<dbReference type="AlphaFoldDB" id="A0A814S8V9"/>
<gene>
    <name evidence="1" type="ORF">GPM918_LOCUS20874</name>
    <name evidence="2" type="ORF">SRO942_LOCUS20871</name>
</gene>
<evidence type="ECO:0000313" key="3">
    <source>
        <dbReference type="Proteomes" id="UP000663829"/>
    </source>
</evidence>
<dbReference type="Proteomes" id="UP000681722">
    <property type="component" value="Unassembled WGS sequence"/>
</dbReference>
<proteinExistence type="predicted"/>